<feature type="transmembrane region" description="Helical" evidence="7">
    <location>
        <begin position="395"/>
        <end position="421"/>
    </location>
</feature>
<evidence type="ECO:0000313" key="9">
    <source>
        <dbReference type="EMBL" id="KAJ7359982.1"/>
    </source>
</evidence>
<dbReference type="Proteomes" id="UP001218218">
    <property type="component" value="Unassembled WGS sequence"/>
</dbReference>
<dbReference type="Pfam" id="PF07690">
    <property type="entry name" value="MFS_1"/>
    <property type="match status" value="1"/>
</dbReference>
<feature type="transmembrane region" description="Helical" evidence="7">
    <location>
        <begin position="168"/>
        <end position="190"/>
    </location>
</feature>
<comment type="subcellular location">
    <subcellularLocation>
        <location evidence="1">Membrane</location>
        <topology evidence="1">Multi-pass membrane protein</topology>
    </subcellularLocation>
</comment>
<feature type="compositionally biased region" description="Basic and acidic residues" evidence="6">
    <location>
        <begin position="261"/>
        <end position="277"/>
    </location>
</feature>
<dbReference type="InterPro" id="IPR011701">
    <property type="entry name" value="MFS"/>
</dbReference>
<proteinExistence type="predicted"/>
<feature type="transmembrane region" description="Helical" evidence="7">
    <location>
        <begin position="76"/>
        <end position="98"/>
    </location>
</feature>
<dbReference type="GO" id="GO:0016020">
    <property type="term" value="C:membrane"/>
    <property type="evidence" value="ECO:0007669"/>
    <property type="project" value="UniProtKB-SubCell"/>
</dbReference>
<evidence type="ECO:0000256" key="6">
    <source>
        <dbReference type="SAM" id="MobiDB-lite"/>
    </source>
</evidence>
<evidence type="ECO:0000259" key="8">
    <source>
        <dbReference type="PROSITE" id="PS50850"/>
    </source>
</evidence>
<dbReference type="SUPFAM" id="SSF103473">
    <property type="entry name" value="MFS general substrate transporter"/>
    <property type="match status" value="1"/>
</dbReference>
<feature type="transmembrane region" description="Helical" evidence="7">
    <location>
        <begin position="110"/>
        <end position="132"/>
    </location>
</feature>
<dbReference type="GO" id="GO:0022857">
    <property type="term" value="F:transmembrane transporter activity"/>
    <property type="evidence" value="ECO:0007669"/>
    <property type="project" value="InterPro"/>
</dbReference>
<keyword evidence="2" id="KW-0813">Transport</keyword>
<evidence type="ECO:0000256" key="2">
    <source>
        <dbReference type="ARBA" id="ARBA00022448"/>
    </source>
</evidence>
<keyword evidence="4 7" id="KW-1133">Transmembrane helix</keyword>
<comment type="caution">
    <text evidence="9">The sequence shown here is derived from an EMBL/GenBank/DDBJ whole genome shotgun (WGS) entry which is preliminary data.</text>
</comment>
<feature type="domain" description="Major facilitator superfamily (MFS) profile" evidence="8">
    <location>
        <begin position="37"/>
        <end position="491"/>
    </location>
</feature>
<gene>
    <name evidence="9" type="ORF">DFH08DRAFT_418909</name>
</gene>
<keyword evidence="5 7" id="KW-0472">Membrane</keyword>
<accession>A0AAD7EZ48</accession>
<dbReference type="PANTHER" id="PTHR23504">
    <property type="entry name" value="MAJOR FACILITATOR SUPERFAMILY DOMAIN-CONTAINING PROTEIN 10"/>
    <property type="match status" value="1"/>
</dbReference>
<evidence type="ECO:0000256" key="7">
    <source>
        <dbReference type="SAM" id="Phobius"/>
    </source>
</evidence>
<feature type="transmembrane region" description="Helical" evidence="7">
    <location>
        <begin position="366"/>
        <end position="383"/>
    </location>
</feature>
<dbReference type="InterPro" id="IPR020846">
    <property type="entry name" value="MFS_dom"/>
</dbReference>
<organism evidence="9 10">
    <name type="scientific">Mycena albidolilacea</name>
    <dbReference type="NCBI Taxonomy" id="1033008"/>
    <lineage>
        <taxon>Eukaryota</taxon>
        <taxon>Fungi</taxon>
        <taxon>Dikarya</taxon>
        <taxon>Basidiomycota</taxon>
        <taxon>Agaricomycotina</taxon>
        <taxon>Agaricomycetes</taxon>
        <taxon>Agaricomycetidae</taxon>
        <taxon>Agaricales</taxon>
        <taxon>Marasmiineae</taxon>
        <taxon>Mycenaceae</taxon>
        <taxon>Mycena</taxon>
    </lineage>
</organism>
<dbReference type="EMBL" id="JARIHO010000006">
    <property type="protein sequence ID" value="KAJ7359982.1"/>
    <property type="molecule type" value="Genomic_DNA"/>
</dbReference>
<dbReference type="Gene3D" id="1.20.1250.20">
    <property type="entry name" value="MFS general substrate transporter like domains"/>
    <property type="match status" value="1"/>
</dbReference>
<dbReference type="PROSITE" id="PS50850">
    <property type="entry name" value="MFS"/>
    <property type="match status" value="1"/>
</dbReference>
<dbReference type="InterPro" id="IPR036259">
    <property type="entry name" value="MFS_trans_sf"/>
</dbReference>
<feature type="transmembrane region" description="Helical" evidence="7">
    <location>
        <begin position="211"/>
        <end position="233"/>
    </location>
</feature>
<evidence type="ECO:0000256" key="5">
    <source>
        <dbReference type="ARBA" id="ARBA00023136"/>
    </source>
</evidence>
<dbReference type="CDD" id="cd17330">
    <property type="entry name" value="MFS_SLC46_TetA_like"/>
    <property type="match status" value="1"/>
</dbReference>
<sequence length="498" mass="54032">MPTMPPQVDPETQPLLSNPDRPTLDIAAQSTPLPRLQLFIVLFLQLTEPLTSQVIYPFAPQLIRDIGITNGDESKVGYYVGTMQSLFYLTQAMTVLHWSSLSDRIGRKPVILVGLFGISASMYCFGLSRTFWGLVVSRGLNGALNGNIGVMKSMIAEMTTSQNLAQTYAYLPMAWATGGVLGSMVGGSLARPAERFPSVFGADEFLRKYPYFLPCAVPATFSALAWVLTVLFLKETAKGPSVLFLPPIFKRGESDSPGPEHTAERGARSTVRADTEDEHERAVPLRRLMTRRVIVAASNYAFLALVDNTVRAIQPLFFATPIELGGLGLPTARIGNLLTVFGLLNGVFQVFFFARIHDYLGSKTMFIVGLASALPTFGALPLMNHIARFHGVNVLVWAIALAHVVLSIGLSFSYGAVFIYISAAAPNRASLGATNGLCQLTVSLFRAVGPALANSLFSLSMEKGYLHGYLVYYVLVALTCVALWVAAQLPRQPWAVAS</sequence>
<feature type="transmembrane region" description="Helical" evidence="7">
    <location>
        <begin position="334"/>
        <end position="354"/>
    </location>
</feature>
<feature type="region of interest" description="Disordered" evidence="6">
    <location>
        <begin position="253"/>
        <end position="277"/>
    </location>
</feature>
<protein>
    <submittedName>
        <fullName evidence="9">Member of major facilitator superfamily multidrug-resistance, DHA1 sub-family</fullName>
    </submittedName>
</protein>
<evidence type="ECO:0000256" key="4">
    <source>
        <dbReference type="ARBA" id="ARBA00022989"/>
    </source>
</evidence>
<reference evidence="9" key="1">
    <citation type="submission" date="2023-03" db="EMBL/GenBank/DDBJ databases">
        <title>Massive genome expansion in bonnet fungi (Mycena s.s.) driven by repeated elements and novel gene families across ecological guilds.</title>
        <authorList>
            <consortium name="Lawrence Berkeley National Laboratory"/>
            <person name="Harder C.B."/>
            <person name="Miyauchi S."/>
            <person name="Viragh M."/>
            <person name="Kuo A."/>
            <person name="Thoen E."/>
            <person name="Andreopoulos B."/>
            <person name="Lu D."/>
            <person name="Skrede I."/>
            <person name="Drula E."/>
            <person name="Henrissat B."/>
            <person name="Morin E."/>
            <person name="Kohler A."/>
            <person name="Barry K."/>
            <person name="LaButti K."/>
            <person name="Morin E."/>
            <person name="Salamov A."/>
            <person name="Lipzen A."/>
            <person name="Mereny Z."/>
            <person name="Hegedus B."/>
            <person name="Baldrian P."/>
            <person name="Stursova M."/>
            <person name="Weitz H."/>
            <person name="Taylor A."/>
            <person name="Grigoriev I.V."/>
            <person name="Nagy L.G."/>
            <person name="Martin F."/>
            <person name="Kauserud H."/>
        </authorList>
    </citation>
    <scope>NUCLEOTIDE SEQUENCE</scope>
    <source>
        <strain evidence="9">CBHHK002</strain>
    </source>
</reference>
<keyword evidence="3 7" id="KW-0812">Transmembrane</keyword>
<keyword evidence="10" id="KW-1185">Reference proteome</keyword>
<name>A0AAD7EZ48_9AGAR</name>
<dbReference type="PANTHER" id="PTHR23504:SF15">
    <property type="entry name" value="MAJOR FACILITATOR SUPERFAMILY (MFS) PROFILE DOMAIN-CONTAINING PROTEIN"/>
    <property type="match status" value="1"/>
</dbReference>
<feature type="transmembrane region" description="Helical" evidence="7">
    <location>
        <begin position="469"/>
        <end position="487"/>
    </location>
</feature>
<evidence type="ECO:0000313" key="10">
    <source>
        <dbReference type="Proteomes" id="UP001218218"/>
    </source>
</evidence>
<dbReference type="AlphaFoldDB" id="A0AAD7EZ48"/>
<feature type="region of interest" description="Disordered" evidence="6">
    <location>
        <begin position="1"/>
        <end position="20"/>
    </location>
</feature>
<evidence type="ECO:0000256" key="1">
    <source>
        <dbReference type="ARBA" id="ARBA00004141"/>
    </source>
</evidence>
<evidence type="ECO:0000256" key="3">
    <source>
        <dbReference type="ARBA" id="ARBA00022692"/>
    </source>
</evidence>